<dbReference type="Proteomes" id="UP000295110">
    <property type="component" value="Unassembled WGS sequence"/>
</dbReference>
<dbReference type="Pfam" id="PF16986">
    <property type="entry name" value="CzcE"/>
    <property type="match status" value="1"/>
</dbReference>
<reference evidence="3 4" key="1">
    <citation type="submission" date="2019-03" db="EMBL/GenBank/DDBJ databases">
        <title>Genomic Encyclopedia of Type Strains, Phase IV (KMG-IV): sequencing the most valuable type-strain genomes for metagenomic binning, comparative biology and taxonomic classification.</title>
        <authorList>
            <person name="Goeker M."/>
        </authorList>
    </citation>
    <scope>NUCLEOTIDE SEQUENCE [LARGE SCALE GENOMIC DNA]</scope>
    <source>
        <strain evidence="3 4">DSM 654</strain>
    </source>
</reference>
<evidence type="ECO:0000256" key="2">
    <source>
        <dbReference type="SAM" id="SignalP"/>
    </source>
</evidence>
<comment type="caution">
    <text evidence="3">The sequence shown here is derived from an EMBL/GenBank/DDBJ whole genome shotgun (WGS) entry which is preliminary data.</text>
</comment>
<accession>A0A4R3VG63</accession>
<evidence type="ECO:0000313" key="3">
    <source>
        <dbReference type="EMBL" id="TCV04427.1"/>
    </source>
</evidence>
<keyword evidence="4" id="KW-1185">Reference proteome</keyword>
<dbReference type="RefSeq" id="WP_165917435.1">
    <property type="nucleotide sequence ID" value="NZ_CBCSGL010000004.1"/>
</dbReference>
<keyword evidence="2" id="KW-0732">Signal</keyword>
<protein>
    <submittedName>
        <fullName evidence="3">Heavy-metal resistance protein CzcE</fullName>
    </submittedName>
</protein>
<dbReference type="Gene3D" id="2.60.40.2280">
    <property type="entry name" value="Heavy-metal resistance protein CzcE"/>
    <property type="match status" value="1"/>
</dbReference>
<dbReference type="InterPro" id="IPR038674">
    <property type="entry name" value="CzcE_sf"/>
</dbReference>
<organism evidence="3 4">
    <name type="scientific">Roseateles saccharophilus</name>
    <name type="common">Pseudomonas saccharophila</name>
    <dbReference type="NCBI Taxonomy" id="304"/>
    <lineage>
        <taxon>Bacteria</taxon>
        <taxon>Pseudomonadati</taxon>
        <taxon>Pseudomonadota</taxon>
        <taxon>Betaproteobacteria</taxon>
        <taxon>Burkholderiales</taxon>
        <taxon>Sphaerotilaceae</taxon>
        <taxon>Roseateles</taxon>
    </lineage>
</organism>
<proteinExistence type="predicted"/>
<dbReference type="InterPro" id="IPR031560">
    <property type="entry name" value="CzcE"/>
</dbReference>
<evidence type="ECO:0000256" key="1">
    <source>
        <dbReference type="SAM" id="MobiDB-lite"/>
    </source>
</evidence>
<feature type="region of interest" description="Disordered" evidence="1">
    <location>
        <begin position="30"/>
        <end position="53"/>
    </location>
</feature>
<dbReference type="EMBL" id="SMBU01000001">
    <property type="protein sequence ID" value="TCV04427.1"/>
    <property type="molecule type" value="Genomic_DNA"/>
</dbReference>
<name>A0A4R3VG63_ROSSA</name>
<feature type="compositionally biased region" description="Low complexity" evidence="1">
    <location>
        <begin position="36"/>
        <end position="53"/>
    </location>
</feature>
<feature type="signal peptide" evidence="2">
    <location>
        <begin position="1"/>
        <end position="25"/>
    </location>
</feature>
<dbReference type="AlphaFoldDB" id="A0A4R3VG63"/>
<sequence>MNTAIRTLVSAVAFGLALSSAQAHINPRQYTHPQVGTGTSAGDAGSAAAPATSGIKNPLGVPVSLDQADRTIHIDDHTHWVNVTRMESVRFVVGDGGDAKAFAWRFDGVPQRPFTLDRIAPAGTPGSQGVTVYVSRNAAIEGN</sequence>
<gene>
    <name evidence="3" type="ORF">EV671_1001182</name>
</gene>
<feature type="chain" id="PRO_5020524404" evidence="2">
    <location>
        <begin position="26"/>
        <end position="143"/>
    </location>
</feature>
<evidence type="ECO:0000313" key="4">
    <source>
        <dbReference type="Proteomes" id="UP000295110"/>
    </source>
</evidence>